<organism evidence="1 2">
    <name type="scientific">Gordonia phage GAL1</name>
    <dbReference type="NCBI Taxonomy" id="1647469"/>
    <lineage>
        <taxon>Viruses</taxon>
        <taxon>Duplodnaviria</taxon>
        <taxon>Heunggongvirae</taxon>
        <taxon>Uroviricota</taxon>
        <taxon>Caudoviricetes</taxon>
        <taxon>Galunavirus</taxon>
        <taxon>Galunavirus GAL1</taxon>
    </lineage>
</organism>
<keyword evidence="2" id="KW-1185">Reference proteome</keyword>
<dbReference type="GeneID" id="30309345"/>
<reference evidence="1 2" key="1">
    <citation type="submission" date="2015-04" db="EMBL/GenBank/DDBJ databases">
        <title>Locating and activating molecular 'time bombs': can Mycolata prophages be selectively induced en masse to biologically control activated sludge foaming?</title>
        <authorList>
            <person name="Dyson Z.A."/>
            <person name="Brown T.L."/>
            <person name="Farrar B."/>
            <person name="Doyle S."/>
            <person name="Tucci J."/>
            <person name="Seviour R.J."/>
            <person name="Petrovski S."/>
        </authorList>
    </citation>
    <scope>NUCLEOTIDE SEQUENCE [LARGE SCALE GENOMIC DNA]</scope>
</reference>
<dbReference type="KEGG" id="vg:30309345"/>
<sequence>MAQTLVLRSPDASFTGPKLYADPRLNAGSLVLVDATHAAGPWGAGVPTSLPNLAADPLRSLLATTDGTAALSIANTVSAATGMVERTAKGGLHVIAKKTGTVAGESVLAHMSTQLQEYLNANSTHALYLSAWARATRARTIGSGPTAVPVAGLRREHSTVHTGWLSAYYASSGNVATNPGTTSPNYINRTIGALSSGVGSYRVALGITGRNDTVWGASVLSSRLIELGNVMTGNEDHAPSTIVYACQLVDLTVAAAELGLSVAQAYDEADAIDAAEYAAAFGTGGRYASDTFTDPTTI</sequence>
<name>A0A159B6C9_9CAUD</name>
<gene>
    <name evidence="1" type="ORF">GAL1_30</name>
</gene>
<dbReference type="OrthoDB" id="27151at10239"/>
<proteinExistence type="predicted"/>
<dbReference type="RefSeq" id="YP_009324422.1">
    <property type="nucleotide sequence ID" value="NC_031936.1"/>
</dbReference>
<dbReference type="Proteomes" id="UP000201404">
    <property type="component" value="Genome"/>
</dbReference>
<accession>A0A159B6C9</accession>
<protein>
    <submittedName>
        <fullName evidence="1">Uncharacterized protein</fullName>
    </submittedName>
</protein>
<evidence type="ECO:0000313" key="1">
    <source>
        <dbReference type="EMBL" id="AKJ72045.1"/>
    </source>
</evidence>
<dbReference type="EMBL" id="KR053194">
    <property type="protein sequence ID" value="AKJ72045.1"/>
    <property type="molecule type" value="Genomic_DNA"/>
</dbReference>
<evidence type="ECO:0000313" key="2">
    <source>
        <dbReference type="Proteomes" id="UP000201404"/>
    </source>
</evidence>